<evidence type="ECO:0000313" key="2">
    <source>
        <dbReference type="Proteomes" id="UP000335538"/>
    </source>
</evidence>
<dbReference type="Proteomes" id="UP000335538">
    <property type="component" value="Unassembled WGS sequence"/>
</dbReference>
<gene>
    <name evidence="1" type="ORF">PSP31121_01324</name>
</gene>
<name>A0A5E5AW13_9BURK</name>
<organism evidence="1 2">
    <name type="scientific">Pandoraea sputorum</name>
    <dbReference type="NCBI Taxonomy" id="93222"/>
    <lineage>
        <taxon>Bacteria</taxon>
        <taxon>Pseudomonadati</taxon>
        <taxon>Pseudomonadota</taxon>
        <taxon>Betaproteobacteria</taxon>
        <taxon>Burkholderiales</taxon>
        <taxon>Burkholderiaceae</taxon>
        <taxon>Pandoraea</taxon>
    </lineage>
</organism>
<protein>
    <submittedName>
        <fullName evidence="1">Esterase</fullName>
    </submittedName>
</protein>
<dbReference type="EMBL" id="CABPSR010000002">
    <property type="protein sequence ID" value="VVE77749.1"/>
    <property type="molecule type" value="Genomic_DNA"/>
</dbReference>
<accession>A0A5E5AW13</accession>
<evidence type="ECO:0000313" key="1">
    <source>
        <dbReference type="EMBL" id="VVE77749.1"/>
    </source>
</evidence>
<dbReference type="AlphaFoldDB" id="A0A5E5AW13"/>
<proteinExistence type="predicted"/>
<reference evidence="1 2" key="1">
    <citation type="submission" date="2019-08" db="EMBL/GenBank/DDBJ databases">
        <authorList>
            <person name="Peeters C."/>
        </authorList>
    </citation>
    <scope>NUCLEOTIDE SEQUENCE [LARGE SCALE GENOMIC DNA]</scope>
    <source>
        <strain evidence="1 2">LMG 31121</strain>
    </source>
</reference>
<dbReference type="RefSeq" id="WP_150808666.1">
    <property type="nucleotide sequence ID" value="NZ_CABPSR010000002.1"/>
</dbReference>
<sequence>MTSVALATPAPPHAADACDAHAPQYRLGLVSPRLLALKAALCAGGNTDAFWHEVSATGTPGSLAAACSMPSFGRAADEP</sequence>